<dbReference type="Proteomes" id="UP000176944">
    <property type="component" value="Chromosome"/>
</dbReference>
<evidence type="ECO:0000313" key="8">
    <source>
        <dbReference type="EMBL" id="AOY84334.1"/>
    </source>
</evidence>
<dbReference type="GO" id="GO:0005886">
    <property type="term" value="C:plasma membrane"/>
    <property type="evidence" value="ECO:0007669"/>
    <property type="project" value="UniProtKB-SubCell"/>
</dbReference>
<dbReference type="InterPro" id="IPR032816">
    <property type="entry name" value="VTT_dom"/>
</dbReference>
<feature type="domain" description="VTT" evidence="7">
    <location>
        <begin position="61"/>
        <end position="177"/>
    </location>
</feature>
<protein>
    <recommendedName>
        <fullName evidence="6">TVP38/TMEM64 family membrane protein</fullName>
    </recommendedName>
</protein>
<name>A0A1D9G9X3_MOOP1</name>
<dbReference type="AlphaFoldDB" id="A0A1D9G9X3"/>
<sequence>MLNYKRFVVLLTFVCLFATALVMHLLGGIEPEQLQSWLRQAGIWAPVIYIIFYVVATVLILPSTALNLTGGAIFGPWLGTLWTSVAAVIAAVVSFAYTRTVGRKLVVEKLAKSWRAMDTEVRRGGVLYIFAIRLLPIIPYGLVNFAAGLTSVSFKDYFLGTVLGIIPGVFPFVLIGSSGLKALRTGDILPLIAALGLTGVLVMGATWYRSHRT</sequence>
<feature type="transmembrane region" description="Helical" evidence="6">
    <location>
        <begin position="73"/>
        <end position="97"/>
    </location>
</feature>
<dbReference type="PANTHER" id="PTHR12677:SF59">
    <property type="entry name" value="GOLGI APPARATUS MEMBRANE PROTEIN TVP38-RELATED"/>
    <property type="match status" value="1"/>
</dbReference>
<feature type="transmembrane region" description="Helical" evidence="6">
    <location>
        <begin position="7"/>
        <end position="29"/>
    </location>
</feature>
<feature type="transmembrane region" description="Helical" evidence="6">
    <location>
        <begin position="157"/>
        <end position="176"/>
    </location>
</feature>
<reference evidence="9" key="1">
    <citation type="submission" date="2016-10" db="EMBL/GenBank/DDBJ databases">
        <title>Comparative genomics uncovers the prolific and rare metabolic potential of the cyanobacterial genus Moorea.</title>
        <authorList>
            <person name="Leao T."/>
            <person name="Castelao G."/>
            <person name="Korobeynikov A."/>
            <person name="Monroe E.A."/>
            <person name="Podell S."/>
            <person name="Glukhov E."/>
            <person name="Allen E."/>
            <person name="Gerwick W.H."/>
            <person name="Gerwick L."/>
        </authorList>
    </citation>
    <scope>NUCLEOTIDE SEQUENCE [LARGE SCALE GENOMIC DNA]</scope>
    <source>
        <strain evidence="9">JHB</strain>
    </source>
</reference>
<evidence type="ECO:0000256" key="4">
    <source>
        <dbReference type="ARBA" id="ARBA00022989"/>
    </source>
</evidence>
<dbReference type="PANTHER" id="PTHR12677">
    <property type="entry name" value="GOLGI APPARATUS MEMBRANE PROTEIN TVP38-RELATED"/>
    <property type="match status" value="1"/>
</dbReference>
<keyword evidence="2 6" id="KW-1003">Cell membrane</keyword>
<feature type="transmembrane region" description="Helical" evidence="6">
    <location>
        <begin position="188"/>
        <end position="208"/>
    </location>
</feature>
<evidence type="ECO:0000313" key="9">
    <source>
        <dbReference type="Proteomes" id="UP000176944"/>
    </source>
</evidence>
<evidence type="ECO:0000256" key="3">
    <source>
        <dbReference type="ARBA" id="ARBA00022692"/>
    </source>
</evidence>
<evidence type="ECO:0000256" key="2">
    <source>
        <dbReference type="ARBA" id="ARBA00022475"/>
    </source>
</evidence>
<comment type="similarity">
    <text evidence="6">Belongs to the TVP38/TMEM64 family.</text>
</comment>
<evidence type="ECO:0000256" key="6">
    <source>
        <dbReference type="RuleBase" id="RU366058"/>
    </source>
</evidence>
<accession>A0A1D9G9X3</accession>
<feature type="transmembrane region" description="Helical" evidence="6">
    <location>
        <begin position="41"/>
        <end position="61"/>
    </location>
</feature>
<evidence type="ECO:0000256" key="5">
    <source>
        <dbReference type="ARBA" id="ARBA00023136"/>
    </source>
</evidence>
<comment type="subcellular location">
    <subcellularLocation>
        <location evidence="1 6">Cell membrane</location>
        <topology evidence="1 6">Multi-pass membrane protein</topology>
    </subcellularLocation>
</comment>
<dbReference type="Pfam" id="PF09335">
    <property type="entry name" value="VTT_dom"/>
    <property type="match status" value="1"/>
</dbReference>
<evidence type="ECO:0000256" key="1">
    <source>
        <dbReference type="ARBA" id="ARBA00004651"/>
    </source>
</evidence>
<dbReference type="InterPro" id="IPR015414">
    <property type="entry name" value="TMEM64"/>
</dbReference>
<dbReference type="EMBL" id="CP017708">
    <property type="protein sequence ID" value="AOY84334.1"/>
    <property type="molecule type" value="Genomic_DNA"/>
</dbReference>
<proteinExistence type="inferred from homology"/>
<keyword evidence="3 6" id="KW-0812">Transmembrane</keyword>
<organism evidence="8 9">
    <name type="scientific">Moorena producens (strain JHB)</name>
    <dbReference type="NCBI Taxonomy" id="1454205"/>
    <lineage>
        <taxon>Bacteria</taxon>
        <taxon>Bacillati</taxon>
        <taxon>Cyanobacteriota</taxon>
        <taxon>Cyanophyceae</taxon>
        <taxon>Coleofasciculales</taxon>
        <taxon>Coleofasciculaceae</taxon>
        <taxon>Moorena</taxon>
    </lineage>
</organism>
<feature type="transmembrane region" description="Helical" evidence="6">
    <location>
        <begin position="125"/>
        <end position="145"/>
    </location>
</feature>
<keyword evidence="4 6" id="KW-1133">Transmembrane helix</keyword>
<gene>
    <name evidence="8" type="ORF">BJP36_34835</name>
</gene>
<evidence type="ECO:0000259" key="7">
    <source>
        <dbReference type="Pfam" id="PF09335"/>
    </source>
</evidence>
<keyword evidence="5 6" id="KW-0472">Membrane</keyword>